<sequence>MTNFQIGIIAIFAILAIIGVFAFAGIGGFGGDKNSIGSVEIWGTIPNVVMNDLISEISREDKNFLGIKYVEKDKKTYESEFIEALASGVGPDLFLLNHNSIVRNQNKIIEIPYKNFPARDFKNIFIEEGELYLTQTGVLGFPFTIDPLIMYWNRDIFQTVGVSTPPKYWNELFVLSPKITQRDMASNITRSLVAFGEFRNIENAKEILSTLIMQSGNPIVVLLNEQLESTLADRLSFATSPAEAATRFYTEFSNPAKSIYSWNRALPNSRQSFIAGDLAIYFGFASELPDIKRANPNLNFDTALMPQSKDSGVNITYGKMSAFAIPRASKNPNGAFVAALSLTSQNSAASLSDKLKLPPARRDLLSNKQDDPFMSIFYDSALMSKAWLEPDSEKIYDIFREMIESVTSGKARLGDAVKIADEEINLLLRRQ</sequence>
<organism evidence="2 3">
    <name type="scientific">Candidatus Campbellbacteria bacterium RIFCSPLOWO2_02_35_12</name>
    <dbReference type="NCBI Taxonomy" id="1797580"/>
    <lineage>
        <taxon>Bacteria</taxon>
        <taxon>Candidatus Campbelliibacteriota</taxon>
    </lineage>
</organism>
<keyword evidence="1" id="KW-0812">Transmembrane</keyword>
<reference evidence="2 3" key="1">
    <citation type="journal article" date="2016" name="Nat. Commun.">
        <title>Thousands of microbial genomes shed light on interconnected biogeochemical processes in an aquifer system.</title>
        <authorList>
            <person name="Anantharaman K."/>
            <person name="Brown C.T."/>
            <person name="Hug L.A."/>
            <person name="Sharon I."/>
            <person name="Castelle C.J."/>
            <person name="Probst A.J."/>
            <person name="Thomas B.C."/>
            <person name="Singh A."/>
            <person name="Wilkins M.J."/>
            <person name="Karaoz U."/>
            <person name="Brodie E.L."/>
            <person name="Williams K.H."/>
            <person name="Hubbard S.S."/>
            <person name="Banfield J.F."/>
        </authorList>
    </citation>
    <scope>NUCLEOTIDE SEQUENCE [LARGE SCALE GENOMIC DNA]</scope>
</reference>
<dbReference type="Gene3D" id="3.40.190.10">
    <property type="entry name" value="Periplasmic binding protein-like II"/>
    <property type="match status" value="1"/>
</dbReference>
<evidence type="ECO:0008006" key="4">
    <source>
        <dbReference type="Google" id="ProtNLM"/>
    </source>
</evidence>
<gene>
    <name evidence="2" type="ORF">A2Z61_01640</name>
</gene>
<keyword evidence="1" id="KW-0472">Membrane</keyword>
<name>A0A1F5EFJ7_9BACT</name>
<evidence type="ECO:0000313" key="3">
    <source>
        <dbReference type="Proteomes" id="UP000186029"/>
    </source>
</evidence>
<feature type="transmembrane region" description="Helical" evidence="1">
    <location>
        <begin position="6"/>
        <end position="26"/>
    </location>
</feature>
<proteinExistence type="predicted"/>
<dbReference type="PANTHER" id="PTHR43649">
    <property type="entry name" value="ARABINOSE-BINDING PROTEIN-RELATED"/>
    <property type="match status" value="1"/>
</dbReference>
<accession>A0A1F5EFJ7</accession>
<evidence type="ECO:0000256" key="1">
    <source>
        <dbReference type="SAM" id="Phobius"/>
    </source>
</evidence>
<protein>
    <recommendedName>
        <fullName evidence="4">ABC transporter substrate-binding protein</fullName>
    </recommendedName>
</protein>
<dbReference type="EMBL" id="MFAC01000037">
    <property type="protein sequence ID" value="OGD66145.1"/>
    <property type="molecule type" value="Genomic_DNA"/>
</dbReference>
<dbReference type="PANTHER" id="PTHR43649:SF12">
    <property type="entry name" value="DIACETYLCHITOBIOSE BINDING PROTEIN DASA"/>
    <property type="match status" value="1"/>
</dbReference>
<dbReference type="AlphaFoldDB" id="A0A1F5EFJ7"/>
<dbReference type="Pfam" id="PF13416">
    <property type="entry name" value="SBP_bac_8"/>
    <property type="match status" value="1"/>
</dbReference>
<dbReference type="InterPro" id="IPR006059">
    <property type="entry name" value="SBP"/>
</dbReference>
<dbReference type="SUPFAM" id="SSF53850">
    <property type="entry name" value="Periplasmic binding protein-like II"/>
    <property type="match status" value="1"/>
</dbReference>
<dbReference type="InterPro" id="IPR050490">
    <property type="entry name" value="Bact_solute-bd_prot1"/>
</dbReference>
<evidence type="ECO:0000313" key="2">
    <source>
        <dbReference type="EMBL" id="OGD66145.1"/>
    </source>
</evidence>
<keyword evidence="1" id="KW-1133">Transmembrane helix</keyword>
<dbReference type="STRING" id="1797580.A2Z61_01640"/>
<comment type="caution">
    <text evidence="2">The sequence shown here is derived from an EMBL/GenBank/DDBJ whole genome shotgun (WGS) entry which is preliminary data.</text>
</comment>
<dbReference type="Proteomes" id="UP000186029">
    <property type="component" value="Unassembled WGS sequence"/>
</dbReference>